<protein>
    <submittedName>
        <fullName evidence="1">Uncharacterized protein</fullName>
    </submittedName>
</protein>
<dbReference type="AlphaFoldDB" id="A0A2U1NR25"/>
<dbReference type="InterPro" id="IPR027417">
    <property type="entry name" value="P-loop_NTPase"/>
</dbReference>
<accession>A0A2U1NR25</accession>
<gene>
    <name evidence="1" type="ORF">CTI12_AA210310</name>
</gene>
<dbReference type="GO" id="GO:0005783">
    <property type="term" value="C:endoplasmic reticulum"/>
    <property type="evidence" value="ECO:0007669"/>
    <property type="project" value="TreeGrafter"/>
</dbReference>
<proteinExistence type="predicted"/>
<organism evidence="1 2">
    <name type="scientific">Artemisia annua</name>
    <name type="common">Sweet wormwood</name>
    <dbReference type="NCBI Taxonomy" id="35608"/>
    <lineage>
        <taxon>Eukaryota</taxon>
        <taxon>Viridiplantae</taxon>
        <taxon>Streptophyta</taxon>
        <taxon>Embryophyta</taxon>
        <taxon>Tracheophyta</taxon>
        <taxon>Spermatophyta</taxon>
        <taxon>Magnoliopsida</taxon>
        <taxon>eudicotyledons</taxon>
        <taxon>Gunneridae</taxon>
        <taxon>Pentapetalae</taxon>
        <taxon>asterids</taxon>
        <taxon>campanulids</taxon>
        <taxon>Asterales</taxon>
        <taxon>Asteraceae</taxon>
        <taxon>Asteroideae</taxon>
        <taxon>Anthemideae</taxon>
        <taxon>Artemisiinae</taxon>
        <taxon>Artemisia</taxon>
    </lineage>
</organism>
<dbReference type="Gene3D" id="3.40.50.300">
    <property type="entry name" value="P-loop containing nucleotide triphosphate hydrolases"/>
    <property type="match status" value="1"/>
</dbReference>
<dbReference type="OrthoDB" id="1597724at2759"/>
<dbReference type="InterPro" id="IPR008803">
    <property type="entry name" value="RHD3/Sey1"/>
</dbReference>
<dbReference type="PANTHER" id="PTHR45923">
    <property type="entry name" value="PROTEIN SEY1"/>
    <property type="match status" value="1"/>
</dbReference>
<sequence length="392" mass="43081">MSLVIFFDFFEDDCPSAFFSSEKSGFRTELFLGPYLPFDGSGKVAACSGGVAAIICCSGGFVVAANVSAVGVESVISLVSLPLLVTGSAVGRMSSFLISGGSQASIGFTFSSDVSMLFEDSAIVLALHAAKHSWSPSLFANIHLRYAFTLMALSMSDAFSNERFTSSLSVISSFPVDFGKSTLLNHLFHNNFPEMNAENGKHTTLDIWMARCASIEPCTIVMDREGSDGREQGEIIHQMVVAVYCANITWLATDPTPNMKREGFFGISLALPFSFEDFSGEPTTPIHTADVEVKEYTYGKTIMDGLDVVPYEYPFNVPAYYALILRQLTVKKVLAASYPYFAKRLLTDPNTYPRDAHIELLFKDFKDRRFRLKAQSSSLKSSRFSLLPALYT</sequence>
<evidence type="ECO:0000313" key="2">
    <source>
        <dbReference type="Proteomes" id="UP000245207"/>
    </source>
</evidence>
<keyword evidence="2" id="KW-1185">Reference proteome</keyword>
<reference evidence="1 2" key="1">
    <citation type="journal article" date="2018" name="Mol. Plant">
        <title>The genome of Artemisia annua provides insight into the evolution of Asteraceae family and artemisinin biosynthesis.</title>
        <authorList>
            <person name="Shen Q."/>
            <person name="Zhang L."/>
            <person name="Liao Z."/>
            <person name="Wang S."/>
            <person name="Yan T."/>
            <person name="Shi P."/>
            <person name="Liu M."/>
            <person name="Fu X."/>
            <person name="Pan Q."/>
            <person name="Wang Y."/>
            <person name="Lv Z."/>
            <person name="Lu X."/>
            <person name="Zhang F."/>
            <person name="Jiang W."/>
            <person name="Ma Y."/>
            <person name="Chen M."/>
            <person name="Hao X."/>
            <person name="Li L."/>
            <person name="Tang Y."/>
            <person name="Lv G."/>
            <person name="Zhou Y."/>
            <person name="Sun X."/>
            <person name="Brodelius P.E."/>
            <person name="Rose J.K.C."/>
            <person name="Tang K."/>
        </authorList>
    </citation>
    <scope>NUCLEOTIDE SEQUENCE [LARGE SCALE GENOMIC DNA]</scope>
    <source>
        <strain evidence="2">cv. Huhao1</strain>
        <tissue evidence="1">Leaf</tissue>
    </source>
</reference>
<dbReference type="Pfam" id="PF05879">
    <property type="entry name" value="RHD3_GTPase"/>
    <property type="match status" value="1"/>
</dbReference>
<comment type="caution">
    <text evidence="1">The sequence shown here is derived from an EMBL/GenBank/DDBJ whole genome shotgun (WGS) entry which is preliminary data.</text>
</comment>
<dbReference type="PANTHER" id="PTHR45923:SF2">
    <property type="entry name" value="PROTEIN SEY1"/>
    <property type="match status" value="1"/>
</dbReference>
<dbReference type="STRING" id="35608.A0A2U1NR25"/>
<dbReference type="SUPFAM" id="SSF52540">
    <property type="entry name" value="P-loop containing nucleoside triphosphate hydrolases"/>
    <property type="match status" value="1"/>
</dbReference>
<dbReference type="EMBL" id="PKPP01002334">
    <property type="protein sequence ID" value="PWA75931.1"/>
    <property type="molecule type" value="Genomic_DNA"/>
</dbReference>
<name>A0A2U1NR25_ARTAN</name>
<dbReference type="GO" id="GO:0016320">
    <property type="term" value="P:endoplasmic reticulum membrane fusion"/>
    <property type="evidence" value="ECO:0007669"/>
    <property type="project" value="TreeGrafter"/>
</dbReference>
<dbReference type="Proteomes" id="UP000245207">
    <property type="component" value="Unassembled WGS sequence"/>
</dbReference>
<dbReference type="GO" id="GO:0003924">
    <property type="term" value="F:GTPase activity"/>
    <property type="evidence" value="ECO:0007669"/>
    <property type="project" value="TreeGrafter"/>
</dbReference>
<evidence type="ECO:0000313" key="1">
    <source>
        <dbReference type="EMBL" id="PWA75931.1"/>
    </source>
</evidence>